<feature type="signal peptide" evidence="5">
    <location>
        <begin position="1"/>
        <end position="27"/>
    </location>
</feature>
<dbReference type="SUPFAM" id="SSF52058">
    <property type="entry name" value="L domain-like"/>
    <property type="match status" value="2"/>
</dbReference>
<keyword evidence="4" id="KW-0812">Transmembrane</keyword>
<evidence type="ECO:0000256" key="5">
    <source>
        <dbReference type="SAM" id="SignalP"/>
    </source>
</evidence>
<dbReference type="Proteomes" id="UP000038040">
    <property type="component" value="Unplaced"/>
</dbReference>
<dbReference type="PANTHER" id="PTHR24366:SF170">
    <property type="entry name" value="RE50361P"/>
    <property type="match status" value="1"/>
</dbReference>
<dbReference type="PROSITE" id="PS51450">
    <property type="entry name" value="LRR"/>
    <property type="match status" value="7"/>
</dbReference>
<dbReference type="SMART" id="SM00369">
    <property type="entry name" value="LRR_TYP"/>
    <property type="match status" value="12"/>
</dbReference>
<gene>
    <name evidence="7" type="ORF">DME_LOCUS7834</name>
</gene>
<keyword evidence="4" id="KW-1133">Transmembrane helix</keyword>
<evidence type="ECO:0000256" key="2">
    <source>
        <dbReference type="ARBA" id="ARBA00022729"/>
    </source>
</evidence>
<accession>A0A0N4U9Q2</accession>
<dbReference type="Pfam" id="PF12799">
    <property type="entry name" value="LRR_4"/>
    <property type="match status" value="1"/>
</dbReference>
<evidence type="ECO:0000313" key="8">
    <source>
        <dbReference type="Proteomes" id="UP000038040"/>
    </source>
</evidence>
<reference evidence="7 9" key="2">
    <citation type="submission" date="2018-11" db="EMBL/GenBank/DDBJ databases">
        <authorList>
            <consortium name="Pathogen Informatics"/>
        </authorList>
    </citation>
    <scope>NUCLEOTIDE SEQUENCE [LARGE SCALE GENOMIC DNA]</scope>
</reference>
<proteinExistence type="predicted"/>
<dbReference type="InterPro" id="IPR032675">
    <property type="entry name" value="LRR_dom_sf"/>
</dbReference>
<keyword evidence="4" id="KW-0472">Membrane</keyword>
<dbReference type="Proteomes" id="UP000274756">
    <property type="component" value="Unassembled WGS sequence"/>
</dbReference>
<dbReference type="PANTHER" id="PTHR24366">
    <property type="entry name" value="IG(IMMUNOGLOBULIN) AND LRR(LEUCINE RICH REPEAT) DOMAINS"/>
    <property type="match status" value="1"/>
</dbReference>
<dbReference type="STRING" id="318479.A0A0N4U9Q2"/>
<evidence type="ECO:0000256" key="4">
    <source>
        <dbReference type="SAM" id="Phobius"/>
    </source>
</evidence>
<keyword evidence="3" id="KW-0677">Repeat</keyword>
<dbReference type="EMBL" id="UYYG01001163">
    <property type="protein sequence ID" value="VDN57861.1"/>
    <property type="molecule type" value="Genomic_DNA"/>
</dbReference>
<feature type="chain" id="PRO_5033720989" evidence="5">
    <location>
        <begin position="28"/>
        <end position="949"/>
    </location>
</feature>
<evidence type="ECO:0000313" key="7">
    <source>
        <dbReference type="EMBL" id="VDN57861.1"/>
    </source>
</evidence>
<keyword evidence="2 5" id="KW-0732">Signal</keyword>
<dbReference type="FunFam" id="3.80.10.10:FF:001360">
    <property type="entry name" value="Uncharacterized protein"/>
    <property type="match status" value="1"/>
</dbReference>
<evidence type="ECO:0000313" key="10">
    <source>
        <dbReference type="WBParaSite" id="DME_0000382901-mRNA-1"/>
    </source>
</evidence>
<evidence type="ECO:0000259" key="6">
    <source>
        <dbReference type="SMART" id="SM00082"/>
    </source>
</evidence>
<name>A0A0N4U9Q2_DRAME</name>
<feature type="transmembrane region" description="Helical" evidence="4">
    <location>
        <begin position="825"/>
        <end position="848"/>
    </location>
</feature>
<evidence type="ECO:0000313" key="9">
    <source>
        <dbReference type="Proteomes" id="UP000274756"/>
    </source>
</evidence>
<dbReference type="InterPro" id="IPR003591">
    <property type="entry name" value="Leu-rich_rpt_typical-subtyp"/>
</dbReference>
<evidence type="ECO:0000256" key="1">
    <source>
        <dbReference type="ARBA" id="ARBA00022614"/>
    </source>
</evidence>
<sequence length="949" mass="108361">MKPQATSLARSFLASLFILLFMNFTDSVECPDNLSTDCSCDKQSIGLFVNCSHLSENLDDTLKYFENINLQRLTIRNVKWHMIKKLGRSTLSIRSLELLSSEITEIENGALECLSDSLEDLNLSNNLLENVPFFGFLSKLSSLKLNYNEVRRPLKNTYMIPLRSYFRNALNEYKGQLELLDLSENNLTVIPAQNIRSSTRLVYLDLSNNNINQIANFQLMNLPMLKELRLNNNRLRNISPMGFLNIPRLQHLYLKNNQLTTADSTFQVFRYLEVLDLSHNLLTEIPSFKEFSNLKQIKLDFNQIRSIETLTFSQNFNLKIIDLQNNGIRMISRNSFDRLDRLLILLLANNSIYQLERGMFDGIKSLQELNLRNNSINELEDTIFTSIPLLNILDLSNNQISRIEQNTFTPLKKLFWLDLSSNRLSTFDENTFKAKIANILLDGNPLECDDRIEWMVKYLVKNQVRTFLPYQPDVLCFGPEKYAGIRLKELMIAKANETVRYQIKPNRDKWTILKGLLPSSISALISGLPPTSMDVNSNLLIRDNNAANLKETANWAKNFQDNATQSKQLNAIISKGASRGELLTTDIEKIIRIMPNLTVNVPGIGNVDITKLPPEMVSYVLHGGIIPGLSKEATENVARKLIQNLMHLTTHEEISNVQQLPNLSSLRKLQKQLATNIIRSNKSLSYGVQERDNKEKYNNSEENQTTNIFNLMKLQTGFYELLKVLPSGYDINRIPKEAIEALVQGEIPNFSTLPDDLQKHLVANRQLLFSTFLKKPNATIENILKLLPKLDRPLLSTYSPYDINGINDDLVESYEKAEKLVKVQYYTALLLGLVGSVSIVIIGFLCMYMRKKRLRGTEENANINGDTLENPTMQPVQLPQTSMLNANFLSPFIINNSNIVKEVEYSPYRDTDQAYSIISPNPTNIIDDTVHTTTPPLHQDLAFMLRHSS</sequence>
<dbReference type="AlphaFoldDB" id="A0A0N4U9Q2"/>
<protein>
    <submittedName>
        <fullName evidence="10">LRRCT domain-containing protein</fullName>
    </submittedName>
</protein>
<dbReference type="InterPro" id="IPR000483">
    <property type="entry name" value="Cys-rich_flank_reg_C"/>
</dbReference>
<dbReference type="SMART" id="SM00364">
    <property type="entry name" value="LRR_BAC"/>
    <property type="match status" value="6"/>
</dbReference>
<keyword evidence="1" id="KW-0433">Leucine-rich repeat</keyword>
<dbReference type="WBParaSite" id="DME_0000382901-mRNA-1">
    <property type="protein sequence ID" value="DME_0000382901-mRNA-1"/>
    <property type="gene ID" value="DME_0000382901"/>
</dbReference>
<organism evidence="8 10">
    <name type="scientific">Dracunculus medinensis</name>
    <name type="common">Guinea worm</name>
    <dbReference type="NCBI Taxonomy" id="318479"/>
    <lineage>
        <taxon>Eukaryota</taxon>
        <taxon>Metazoa</taxon>
        <taxon>Ecdysozoa</taxon>
        <taxon>Nematoda</taxon>
        <taxon>Chromadorea</taxon>
        <taxon>Rhabditida</taxon>
        <taxon>Spirurina</taxon>
        <taxon>Dracunculoidea</taxon>
        <taxon>Dracunculidae</taxon>
        <taxon>Dracunculus</taxon>
    </lineage>
</organism>
<dbReference type="InterPro" id="IPR025875">
    <property type="entry name" value="Leu-rich_rpt_4"/>
</dbReference>
<dbReference type="Gene3D" id="3.80.10.10">
    <property type="entry name" value="Ribonuclease Inhibitor"/>
    <property type="match status" value="3"/>
</dbReference>
<keyword evidence="9" id="KW-1185">Reference proteome</keyword>
<evidence type="ECO:0000256" key="3">
    <source>
        <dbReference type="ARBA" id="ARBA00022737"/>
    </source>
</evidence>
<dbReference type="SMART" id="SM00365">
    <property type="entry name" value="LRR_SD22"/>
    <property type="match status" value="5"/>
</dbReference>
<dbReference type="Pfam" id="PF13855">
    <property type="entry name" value="LRR_8"/>
    <property type="match status" value="2"/>
</dbReference>
<dbReference type="InterPro" id="IPR001611">
    <property type="entry name" value="Leu-rich_rpt"/>
</dbReference>
<dbReference type="OrthoDB" id="1055097at2759"/>
<dbReference type="SMART" id="SM00082">
    <property type="entry name" value="LRRCT"/>
    <property type="match status" value="1"/>
</dbReference>
<feature type="domain" description="LRRCT" evidence="6">
    <location>
        <begin position="444"/>
        <end position="496"/>
    </location>
</feature>
<reference evidence="10" key="1">
    <citation type="submission" date="2017-02" db="UniProtKB">
        <authorList>
            <consortium name="WormBaseParasite"/>
        </authorList>
    </citation>
    <scope>IDENTIFICATION</scope>
</reference>